<gene>
    <name evidence="1" type="ORF">X975_24557</name>
</gene>
<sequence>MAYLSKGKKQDLIELAETLGVVMENFKVPEISNTIITSPTYDIKFRKECLNGIMNDRKEMETAQRAEREKENELFFELEKLKLQSSITTSRLESENLSSSVDAEMPRLELKKLIPNFDPKTADMSLFLDLFERQLTLLKVPFQNG</sequence>
<keyword evidence="2" id="KW-1185">Reference proteome</keyword>
<protein>
    <submittedName>
        <fullName evidence="1">Uncharacterized protein</fullName>
    </submittedName>
</protein>
<dbReference type="OrthoDB" id="6436342at2759"/>
<accession>A0A087THC4</accession>
<organism evidence="1 2">
    <name type="scientific">Stegodyphus mimosarum</name>
    <name type="common">African social velvet spider</name>
    <dbReference type="NCBI Taxonomy" id="407821"/>
    <lineage>
        <taxon>Eukaryota</taxon>
        <taxon>Metazoa</taxon>
        <taxon>Ecdysozoa</taxon>
        <taxon>Arthropoda</taxon>
        <taxon>Chelicerata</taxon>
        <taxon>Arachnida</taxon>
        <taxon>Araneae</taxon>
        <taxon>Araneomorphae</taxon>
        <taxon>Entelegynae</taxon>
        <taxon>Eresoidea</taxon>
        <taxon>Eresidae</taxon>
        <taxon>Stegodyphus</taxon>
    </lineage>
</organism>
<name>A0A087THC4_STEMI</name>
<proteinExistence type="predicted"/>
<feature type="non-terminal residue" evidence="1">
    <location>
        <position position="145"/>
    </location>
</feature>
<evidence type="ECO:0000313" key="2">
    <source>
        <dbReference type="Proteomes" id="UP000054359"/>
    </source>
</evidence>
<dbReference type="EMBL" id="KK115231">
    <property type="protein sequence ID" value="KFM64513.1"/>
    <property type="molecule type" value="Genomic_DNA"/>
</dbReference>
<dbReference type="Proteomes" id="UP000054359">
    <property type="component" value="Unassembled WGS sequence"/>
</dbReference>
<evidence type="ECO:0000313" key="1">
    <source>
        <dbReference type="EMBL" id="KFM64513.1"/>
    </source>
</evidence>
<dbReference type="AlphaFoldDB" id="A0A087THC4"/>
<reference evidence="1 2" key="1">
    <citation type="submission" date="2013-11" db="EMBL/GenBank/DDBJ databases">
        <title>Genome sequencing of Stegodyphus mimosarum.</title>
        <authorList>
            <person name="Bechsgaard J."/>
        </authorList>
    </citation>
    <scope>NUCLEOTIDE SEQUENCE [LARGE SCALE GENOMIC DNA]</scope>
</reference>